<reference evidence="1" key="1">
    <citation type="submission" date="2024-06" db="EMBL/GenBank/DDBJ databases">
        <title>Streptomyces sp. strain HUAS MG91 genome sequences.</title>
        <authorList>
            <person name="Mo P."/>
        </authorList>
    </citation>
    <scope>NUCLEOTIDE SEQUENCE</scope>
    <source>
        <strain evidence="1">HUAS MG91</strain>
    </source>
</reference>
<name>A0AAU8IWD8_9ACTN</name>
<accession>A0AAU8IWD8</accession>
<dbReference type="KEGG" id="stac:ABII15_20130"/>
<organism evidence="1">
    <name type="scientific">Streptomyces tabacisoli</name>
    <dbReference type="NCBI Taxonomy" id="3156398"/>
    <lineage>
        <taxon>Bacteria</taxon>
        <taxon>Bacillati</taxon>
        <taxon>Actinomycetota</taxon>
        <taxon>Actinomycetes</taxon>
        <taxon>Kitasatosporales</taxon>
        <taxon>Streptomycetaceae</taxon>
        <taxon>Streptomyces</taxon>
    </lineage>
</organism>
<proteinExistence type="predicted"/>
<dbReference type="RefSeq" id="WP_353943717.1">
    <property type="nucleotide sequence ID" value="NZ_CP159534.1"/>
</dbReference>
<dbReference type="AlphaFoldDB" id="A0AAU8IWD8"/>
<gene>
    <name evidence="1" type="ORF">ABII15_20130</name>
</gene>
<evidence type="ECO:0000313" key="1">
    <source>
        <dbReference type="EMBL" id="XCJ72134.1"/>
    </source>
</evidence>
<protein>
    <submittedName>
        <fullName evidence="1">Uncharacterized protein</fullName>
    </submittedName>
</protein>
<sequence>MRVPEWARKSANVLFCLVAVVGIGWSGKEIWQVLSARHQIDEACAGLVPAGRVLALSPAGGTITHRDADEGTVQLDGLADGEDCEIFSTEAGEKSGSHSGERWFFTGAMGSVAQESPFTPEDPSDDLLDPAGPYSAHVYPEQPLGGGIAGTVGDTAVTVHLPCARGRLDGRPVGTLWASAGLTESESPFTERGQLTGHDRSVLAETAVTTANRLAERAGCADRLPDAPDDIPALPEGPTPAVEADGTCAWYRSAGLAEGGESADQVLESRADPRAWDERCALVLSARRASAVWATRGDGLDSVYAPDRPGRYFAAFHTYSGDAARNVRLRSTAASDTPVDAEPGEAGRDTEEPVWWASSVCAGKPRVHTLTLSSAYARVAAPAYERIFRTYVDDQARRHGCTGIAFPAKASFRADR</sequence>
<dbReference type="EMBL" id="CP159534">
    <property type="protein sequence ID" value="XCJ72134.1"/>
    <property type="molecule type" value="Genomic_DNA"/>
</dbReference>